<dbReference type="Pfam" id="PF13855">
    <property type="entry name" value="LRR_8"/>
    <property type="match status" value="1"/>
</dbReference>
<sequence length="309" mass="33625">MTGLAWLLRSSSVRVRASVIFSRLTELDLSRNRLTTLPDGLCRAMPSLTKLNLAHNRIAQCPSSLSHLTSLEELNLTGNRLGTVDGDAFPGWLLRRWPRLRVLKLSDNSLEVLPKELAQLTLLEVLELGSVLGGNRLKGLPIGCLARLRRLTDLDLTGNQIAKLELSDNNGDDDDDDNDEGKGDFPSYVGSSAADAGNEAVPVLPALSYLTLTDNRLESLPVALAECSQLRSLRVDGNRLTSLPTQLIDLANLELLDVSRNQLSVWPAELDALAQRGCTVILARNPFGKPSESTQNQLTSMASTVQVRA</sequence>
<dbReference type="Gene3D" id="3.80.10.10">
    <property type="entry name" value="Ribonuclease Inhibitor"/>
    <property type="match status" value="3"/>
</dbReference>
<evidence type="ECO:0000256" key="2">
    <source>
        <dbReference type="ARBA" id="ARBA00022737"/>
    </source>
</evidence>
<dbReference type="SMART" id="SM00364">
    <property type="entry name" value="LRR_BAC"/>
    <property type="match status" value="5"/>
</dbReference>
<accession>A0A4P9Z264</accession>
<gene>
    <name evidence="4" type="ORF">SYNPS1DRAFT_21678</name>
</gene>
<evidence type="ECO:0000313" key="4">
    <source>
        <dbReference type="EMBL" id="RKP26593.1"/>
    </source>
</evidence>
<dbReference type="GO" id="GO:0005737">
    <property type="term" value="C:cytoplasm"/>
    <property type="evidence" value="ECO:0007669"/>
    <property type="project" value="TreeGrafter"/>
</dbReference>
<dbReference type="SUPFAM" id="SSF52058">
    <property type="entry name" value="L domain-like"/>
    <property type="match status" value="1"/>
</dbReference>
<organism evidence="4 5">
    <name type="scientific">Syncephalis pseudoplumigaleata</name>
    <dbReference type="NCBI Taxonomy" id="1712513"/>
    <lineage>
        <taxon>Eukaryota</taxon>
        <taxon>Fungi</taxon>
        <taxon>Fungi incertae sedis</taxon>
        <taxon>Zoopagomycota</taxon>
        <taxon>Zoopagomycotina</taxon>
        <taxon>Zoopagomycetes</taxon>
        <taxon>Zoopagales</taxon>
        <taxon>Piptocephalidaceae</taxon>
        <taxon>Syncephalis</taxon>
    </lineage>
</organism>
<dbReference type="InterPro" id="IPR032675">
    <property type="entry name" value="LRR_dom_sf"/>
</dbReference>
<dbReference type="OrthoDB" id="660555at2759"/>
<dbReference type="EMBL" id="KZ989381">
    <property type="protein sequence ID" value="RKP26593.1"/>
    <property type="molecule type" value="Genomic_DNA"/>
</dbReference>
<evidence type="ECO:0000313" key="5">
    <source>
        <dbReference type="Proteomes" id="UP000278143"/>
    </source>
</evidence>
<protein>
    <submittedName>
        <fullName evidence="4">Uncharacterized protein</fullName>
    </submittedName>
</protein>
<proteinExistence type="predicted"/>
<dbReference type="Proteomes" id="UP000278143">
    <property type="component" value="Unassembled WGS sequence"/>
</dbReference>
<feature type="compositionally biased region" description="Polar residues" evidence="3">
    <location>
        <begin position="291"/>
        <end position="309"/>
    </location>
</feature>
<dbReference type="InterPro" id="IPR050216">
    <property type="entry name" value="LRR_domain-containing"/>
</dbReference>
<keyword evidence="5" id="KW-1185">Reference proteome</keyword>
<dbReference type="PROSITE" id="PS51450">
    <property type="entry name" value="LRR"/>
    <property type="match status" value="2"/>
</dbReference>
<feature type="compositionally biased region" description="Acidic residues" evidence="3">
    <location>
        <begin position="170"/>
        <end position="179"/>
    </location>
</feature>
<dbReference type="PANTHER" id="PTHR48051">
    <property type="match status" value="1"/>
</dbReference>
<keyword evidence="2" id="KW-0677">Repeat</keyword>
<evidence type="ECO:0000256" key="3">
    <source>
        <dbReference type="SAM" id="MobiDB-lite"/>
    </source>
</evidence>
<dbReference type="InterPro" id="IPR001611">
    <property type="entry name" value="Leu-rich_rpt"/>
</dbReference>
<evidence type="ECO:0000256" key="1">
    <source>
        <dbReference type="ARBA" id="ARBA00022614"/>
    </source>
</evidence>
<dbReference type="PANTHER" id="PTHR48051:SF1">
    <property type="entry name" value="RAS SUPPRESSOR PROTEIN 1"/>
    <property type="match status" value="1"/>
</dbReference>
<dbReference type="InterPro" id="IPR003591">
    <property type="entry name" value="Leu-rich_rpt_typical-subtyp"/>
</dbReference>
<dbReference type="AlphaFoldDB" id="A0A4P9Z264"/>
<feature type="region of interest" description="Disordered" evidence="3">
    <location>
        <begin position="165"/>
        <end position="189"/>
    </location>
</feature>
<reference evidence="5" key="1">
    <citation type="journal article" date="2018" name="Nat. Microbiol.">
        <title>Leveraging single-cell genomics to expand the fungal tree of life.</title>
        <authorList>
            <person name="Ahrendt S.R."/>
            <person name="Quandt C.A."/>
            <person name="Ciobanu D."/>
            <person name="Clum A."/>
            <person name="Salamov A."/>
            <person name="Andreopoulos B."/>
            <person name="Cheng J.F."/>
            <person name="Woyke T."/>
            <person name="Pelin A."/>
            <person name="Henrissat B."/>
            <person name="Reynolds N.K."/>
            <person name="Benny G.L."/>
            <person name="Smith M.E."/>
            <person name="James T.Y."/>
            <person name="Grigoriev I.V."/>
        </authorList>
    </citation>
    <scope>NUCLEOTIDE SEQUENCE [LARGE SCALE GENOMIC DNA]</scope>
    <source>
        <strain evidence="5">Benny S71-1</strain>
    </source>
</reference>
<keyword evidence="1" id="KW-0433">Leucine-rich repeat</keyword>
<dbReference type="SMART" id="SM00369">
    <property type="entry name" value="LRR_TYP"/>
    <property type="match status" value="8"/>
</dbReference>
<name>A0A4P9Z264_9FUNG</name>
<dbReference type="PRINTS" id="PR00019">
    <property type="entry name" value="LEURICHRPT"/>
</dbReference>
<dbReference type="Pfam" id="PF00560">
    <property type="entry name" value="LRR_1"/>
    <property type="match status" value="1"/>
</dbReference>
<feature type="region of interest" description="Disordered" evidence="3">
    <location>
        <begin position="290"/>
        <end position="309"/>
    </location>
</feature>